<dbReference type="Proteomes" id="UP000251088">
    <property type="component" value="Unassembled WGS sequence"/>
</dbReference>
<name>A0A2X3CG71_KLEPN</name>
<proteinExistence type="predicted"/>
<accession>A0A2X3CG71</accession>
<protein>
    <submittedName>
        <fullName evidence="1">Uncharacterized protein</fullName>
    </submittedName>
</protein>
<sequence length="68" mass="7343">MILSDSLVFPASIGPPDTKITGMFRRREAISIPGVILSQLEIQTMASAQWALTIYSTESAISSRDGSE</sequence>
<dbReference type="EMBL" id="UAWN01000012">
    <property type="protein sequence ID" value="SQC15952.1"/>
    <property type="molecule type" value="Genomic_DNA"/>
</dbReference>
<reference evidence="1 2" key="1">
    <citation type="submission" date="2018-06" db="EMBL/GenBank/DDBJ databases">
        <authorList>
            <consortium name="Pathogen Informatics"/>
            <person name="Doyle S."/>
        </authorList>
    </citation>
    <scope>NUCLEOTIDE SEQUENCE [LARGE SCALE GENOMIC DNA]</scope>
    <source>
        <strain evidence="1 2">NCTC9128</strain>
    </source>
</reference>
<dbReference type="AlphaFoldDB" id="A0A2X3CG71"/>
<evidence type="ECO:0000313" key="1">
    <source>
        <dbReference type="EMBL" id="SQC15952.1"/>
    </source>
</evidence>
<evidence type="ECO:0000313" key="2">
    <source>
        <dbReference type="Proteomes" id="UP000251088"/>
    </source>
</evidence>
<gene>
    <name evidence="1" type="ORF">NCTC9128_03957</name>
</gene>
<organism evidence="1 2">
    <name type="scientific">Klebsiella pneumoniae</name>
    <dbReference type="NCBI Taxonomy" id="573"/>
    <lineage>
        <taxon>Bacteria</taxon>
        <taxon>Pseudomonadati</taxon>
        <taxon>Pseudomonadota</taxon>
        <taxon>Gammaproteobacteria</taxon>
        <taxon>Enterobacterales</taxon>
        <taxon>Enterobacteriaceae</taxon>
        <taxon>Klebsiella/Raoultella group</taxon>
        <taxon>Klebsiella</taxon>
        <taxon>Klebsiella pneumoniae complex</taxon>
    </lineage>
</organism>